<evidence type="ECO:0000313" key="9">
    <source>
        <dbReference type="Proteomes" id="UP000298030"/>
    </source>
</evidence>
<dbReference type="Proteomes" id="UP000298030">
    <property type="component" value="Unassembled WGS sequence"/>
</dbReference>
<gene>
    <name evidence="8" type="ORF">FA13DRAFT_1235725</name>
</gene>
<proteinExistence type="predicted"/>
<dbReference type="OrthoDB" id="413313at2759"/>
<evidence type="ECO:0000256" key="4">
    <source>
        <dbReference type="ARBA" id="ARBA00023128"/>
    </source>
</evidence>
<feature type="transmembrane region" description="Helical" evidence="7">
    <location>
        <begin position="473"/>
        <end position="497"/>
    </location>
</feature>
<dbReference type="PANTHER" id="PTHR28234:SF1">
    <property type="entry name" value="NUCLEAR CONTROL OF ATPASE PROTEIN 2"/>
    <property type="match status" value="1"/>
</dbReference>
<keyword evidence="9" id="KW-1185">Reference proteome</keyword>
<reference evidence="8 9" key="1">
    <citation type="journal article" date="2019" name="Nat. Ecol. Evol.">
        <title>Megaphylogeny resolves global patterns of mushroom evolution.</title>
        <authorList>
            <person name="Varga T."/>
            <person name="Krizsan K."/>
            <person name="Foldi C."/>
            <person name="Dima B."/>
            <person name="Sanchez-Garcia M."/>
            <person name="Sanchez-Ramirez S."/>
            <person name="Szollosi G.J."/>
            <person name="Szarkandi J.G."/>
            <person name="Papp V."/>
            <person name="Albert L."/>
            <person name="Andreopoulos W."/>
            <person name="Angelini C."/>
            <person name="Antonin V."/>
            <person name="Barry K.W."/>
            <person name="Bougher N.L."/>
            <person name="Buchanan P."/>
            <person name="Buyck B."/>
            <person name="Bense V."/>
            <person name="Catcheside P."/>
            <person name="Chovatia M."/>
            <person name="Cooper J."/>
            <person name="Damon W."/>
            <person name="Desjardin D."/>
            <person name="Finy P."/>
            <person name="Geml J."/>
            <person name="Haridas S."/>
            <person name="Hughes K."/>
            <person name="Justo A."/>
            <person name="Karasinski D."/>
            <person name="Kautmanova I."/>
            <person name="Kiss B."/>
            <person name="Kocsube S."/>
            <person name="Kotiranta H."/>
            <person name="LaButti K.M."/>
            <person name="Lechner B.E."/>
            <person name="Liimatainen K."/>
            <person name="Lipzen A."/>
            <person name="Lukacs Z."/>
            <person name="Mihaltcheva S."/>
            <person name="Morgado L.N."/>
            <person name="Niskanen T."/>
            <person name="Noordeloos M.E."/>
            <person name="Ohm R.A."/>
            <person name="Ortiz-Santana B."/>
            <person name="Ovrebo C."/>
            <person name="Racz N."/>
            <person name="Riley R."/>
            <person name="Savchenko A."/>
            <person name="Shiryaev A."/>
            <person name="Soop K."/>
            <person name="Spirin V."/>
            <person name="Szebenyi C."/>
            <person name="Tomsovsky M."/>
            <person name="Tulloss R.E."/>
            <person name="Uehling J."/>
            <person name="Grigoriev I.V."/>
            <person name="Vagvolgyi C."/>
            <person name="Papp T."/>
            <person name="Martin F.M."/>
            <person name="Miettinen O."/>
            <person name="Hibbett D.S."/>
            <person name="Nagy L.G."/>
        </authorList>
    </citation>
    <scope>NUCLEOTIDE SEQUENCE [LARGE SCALE GENOMIC DNA]</scope>
    <source>
        <strain evidence="8 9">FP101781</strain>
    </source>
</reference>
<dbReference type="GO" id="GO:0005741">
    <property type="term" value="C:mitochondrial outer membrane"/>
    <property type="evidence" value="ECO:0007669"/>
    <property type="project" value="TreeGrafter"/>
</dbReference>
<comment type="caution">
    <text evidence="8">The sequence shown here is derived from an EMBL/GenBank/DDBJ whole genome shotgun (WGS) entry which is preliminary data.</text>
</comment>
<keyword evidence="6" id="KW-0175">Coiled coil</keyword>
<evidence type="ECO:0000256" key="2">
    <source>
        <dbReference type="ARBA" id="ARBA00022692"/>
    </source>
</evidence>
<evidence type="ECO:0000313" key="8">
    <source>
        <dbReference type="EMBL" id="TEB36201.1"/>
    </source>
</evidence>
<dbReference type="InterPro" id="IPR013946">
    <property type="entry name" value="NCA2-like"/>
</dbReference>
<protein>
    <submittedName>
        <fullName evidence="8">NCA2-domain-containing protein</fullName>
    </submittedName>
</protein>
<organism evidence="8 9">
    <name type="scientific">Coprinellus micaceus</name>
    <name type="common">Glistening ink-cap mushroom</name>
    <name type="synonym">Coprinus micaceus</name>
    <dbReference type="NCBI Taxonomy" id="71717"/>
    <lineage>
        <taxon>Eukaryota</taxon>
        <taxon>Fungi</taxon>
        <taxon>Dikarya</taxon>
        <taxon>Basidiomycota</taxon>
        <taxon>Agaricomycotina</taxon>
        <taxon>Agaricomycetes</taxon>
        <taxon>Agaricomycetidae</taxon>
        <taxon>Agaricales</taxon>
        <taxon>Agaricineae</taxon>
        <taxon>Psathyrellaceae</taxon>
        <taxon>Coprinellus</taxon>
    </lineage>
</organism>
<dbReference type="EMBL" id="QPFP01000006">
    <property type="protein sequence ID" value="TEB36201.1"/>
    <property type="molecule type" value="Genomic_DNA"/>
</dbReference>
<dbReference type="AlphaFoldDB" id="A0A4Y7TQF1"/>
<dbReference type="Pfam" id="PF08637">
    <property type="entry name" value="NCA2"/>
    <property type="match status" value="1"/>
</dbReference>
<keyword evidence="4" id="KW-0496">Mitochondrion</keyword>
<evidence type="ECO:0000256" key="7">
    <source>
        <dbReference type="SAM" id="Phobius"/>
    </source>
</evidence>
<evidence type="ECO:0000256" key="6">
    <source>
        <dbReference type="SAM" id="Coils"/>
    </source>
</evidence>
<feature type="coiled-coil region" evidence="6">
    <location>
        <begin position="201"/>
        <end position="235"/>
    </location>
</feature>
<evidence type="ECO:0000256" key="5">
    <source>
        <dbReference type="ARBA" id="ARBA00023136"/>
    </source>
</evidence>
<keyword evidence="5 7" id="KW-0472">Membrane</keyword>
<name>A0A4Y7TQF1_COPMI</name>
<keyword evidence="2 7" id="KW-0812">Transmembrane</keyword>
<sequence>MASDFVLSFTTPLLQSKDRFTSSTTPSASSLTALLASLDKPHLTTHEIANAAEALRSHESLVTTTAENDDQELLKQAIVAKLTIALYADALEVQIKQALDMETEAQWWADVERSTANVAWYLLQTLPRRLADVFTTIVQHVRAQNPQIETLRTLSLSSLLATTRASLATLRPGVFIQTVFPQPHSLVSSAKVWSRKCRIPLELAQQECRYNRLELERLRDERATTLGELALLRDAARNPGDLLQQLALVLSEEPSPALSTRSPVDLVQLLSTTTLPSLSTSHLPTLSQQNLLRPSRLTRLWPKLLLLPPLALYAIRFAYTTTPAIAAFLHDAKATVEGFIQGWLVEPLRDVLRTIRAGSGGGLEGEGGVIVRPEGVRADMDSLERMAVSLAVDVLGYDPSDTARIAVLREQVRVGDLTDIMRVYEEDMRHPMSSAVRGSLVRGILLQVQKAKVDIDQALTGIDKLLKSQELTFAFVGVAPALGVSYLALGLLGRALFLDDTDRASRRYGGAVRRGEVWADMRRIERVLIKQQKRGVEDDGEFPLAPLSTGLVLLSLTRLRAYARTHLPTTTTSGKTIGHAYPQLGGMRAAFLEDLSDLEDPSLGRHAKMRVVERMWRCWGGVLGWK</sequence>
<comment type="subcellular location">
    <subcellularLocation>
        <location evidence="1">Mitochondrion membrane</location>
        <topology evidence="1">Multi-pass membrane protein</topology>
    </subcellularLocation>
</comment>
<accession>A0A4Y7TQF1</accession>
<evidence type="ECO:0000256" key="1">
    <source>
        <dbReference type="ARBA" id="ARBA00004225"/>
    </source>
</evidence>
<evidence type="ECO:0000256" key="3">
    <source>
        <dbReference type="ARBA" id="ARBA00022989"/>
    </source>
</evidence>
<dbReference type="STRING" id="71717.A0A4Y7TQF1"/>
<keyword evidence="3 7" id="KW-1133">Transmembrane helix</keyword>
<dbReference type="PANTHER" id="PTHR28234">
    <property type="entry name" value="NUCLEAR CONTROL OF ATPASE PROTEIN 2"/>
    <property type="match status" value="1"/>
</dbReference>